<protein>
    <submittedName>
        <fullName evidence="3">Uncharacterized protein</fullName>
    </submittedName>
</protein>
<evidence type="ECO:0000313" key="3">
    <source>
        <dbReference type="EMBL" id="KAK4415666.1"/>
    </source>
</evidence>
<keyword evidence="4" id="KW-1185">Reference proteome</keyword>
<gene>
    <name evidence="3" type="ORF">Salat_2674000</name>
</gene>
<dbReference type="AlphaFoldDB" id="A0AAE1XQH4"/>
<keyword evidence="2" id="KW-1133">Transmembrane helix</keyword>
<organism evidence="3 4">
    <name type="scientific">Sesamum alatum</name>
    <dbReference type="NCBI Taxonomy" id="300844"/>
    <lineage>
        <taxon>Eukaryota</taxon>
        <taxon>Viridiplantae</taxon>
        <taxon>Streptophyta</taxon>
        <taxon>Embryophyta</taxon>
        <taxon>Tracheophyta</taxon>
        <taxon>Spermatophyta</taxon>
        <taxon>Magnoliopsida</taxon>
        <taxon>eudicotyledons</taxon>
        <taxon>Gunneridae</taxon>
        <taxon>Pentapetalae</taxon>
        <taxon>asterids</taxon>
        <taxon>lamiids</taxon>
        <taxon>Lamiales</taxon>
        <taxon>Pedaliaceae</taxon>
        <taxon>Sesamum</taxon>
    </lineage>
</organism>
<evidence type="ECO:0000256" key="1">
    <source>
        <dbReference type="SAM" id="MobiDB-lite"/>
    </source>
</evidence>
<reference evidence="3" key="1">
    <citation type="submission" date="2020-06" db="EMBL/GenBank/DDBJ databases">
        <authorList>
            <person name="Li T."/>
            <person name="Hu X."/>
            <person name="Zhang T."/>
            <person name="Song X."/>
            <person name="Zhang H."/>
            <person name="Dai N."/>
            <person name="Sheng W."/>
            <person name="Hou X."/>
            <person name="Wei L."/>
        </authorList>
    </citation>
    <scope>NUCLEOTIDE SEQUENCE</scope>
    <source>
        <strain evidence="3">3651</strain>
        <tissue evidence="3">Leaf</tissue>
    </source>
</reference>
<keyword evidence="2" id="KW-0812">Transmembrane</keyword>
<keyword evidence="2" id="KW-0472">Membrane</keyword>
<evidence type="ECO:0000313" key="4">
    <source>
        <dbReference type="Proteomes" id="UP001293254"/>
    </source>
</evidence>
<name>A0AAE1XQH4_9LAMI</name>
<feature type="region of interest" description="Disordered" evidence="1">
    <location>
        <begin position="100"/>
        <end position="124"/>
    </location>
</feature>
<dbReference type="PANTHER" id="PTHR34364">
    <property type="entry name" value="WAS/WASL-INTERACTING FAMILY PROTEIN"/>
    <property type="match status" value="1"/>
</dbReference>
<feature type="transmembrane region" description="Helical" evidence="2">
    <location>
        <begin position="70"/>
        <end position="88"/>
    </location>
</feature>
<comment type="caution">
    <text evidence="3">The sequence shown here is derived from an EMBL/GenBank/DDBJ whole genome shotgun (WGS) entry which is preliminary data.</text>
</comment>
<sequence>MSVGRGSSFNRLSFYRVARLIHSYLCRESNEVRTDDAKMMKEGTRNRGKMEGSPPVNQIPREPVLKRYKFLWRVFLIFNFALGAYMFAQPGRKEKVKEKSEVPAEVAPPPATVTAPPVEEEPVISPPITKPVIVRPPLPEDQQREIFKWMLEEKRKVKPKSRDDKQRNDEEKAILKEFIRSQSLPSI</sequence>
<reference evidence="3" key="2">
    <citation type="journal article" date="2024" name="Plant">
        <title>Genomic evolution and insights into agronomic trait innovations of Sesamum species.</title>
        <authorList>
            <person name="Miao H."/>
            <person name="Wang L."/>
            <person name="Qu L."/>
            <person name="Liu H."/>
            <person name="Sun Y."/>
            <person name="Le M."/>
            <person name="Wang Q."/>
            <person name="Wei S."/>
            <person name="Zheng Y."/>
            <person name="Lin W."/>
            <person name="Duan Y."/>
            <person name="Cao H."/>
            <person name="Xiong S."/>
            <person name="Wang X."/>
            <person name="Wei L."/>
            <person name="Li C."/>
            <person name="Ma Q."/>
            <person name="Ju M."/>
            <person name="Zhao R."/>
            <person name="Li G."/>
            <person name="Mu C."/>
            <person name="Tian Q."/>
            <person name="Mei H."/>
            <person name="Zhang T."/>
            <person name="Gao T."/>
            <person name="Zhang H."/>
        </authorList>
    </citation>
    <scope>NUCLEOTIDE SEQUENCE</scope>
    <source>
        <strain evidence="3">3651</strain>
    </source>
</reference>
<dbReference type="PANTHER" id="PTHR34364:SF1">
    <property type="entry name" value="WAS_WASL-INTERACTING FAMILY PROTEIN"/>
    <property type="match status" value="1"/>
</dbReference>
<dbReference type="Proteomes" id="UP001293254">
    <property type="component" value="Unassembled WGS sequence"/>
</dbReference>
<proteinExistence type="predicted"/>
<dbReference type="EMBL" id="JACGWO010000011">
    <property type="protein sequence ID" value="KAK4415666.1"/>
    <property type="molecule type" value="Genomic_DNA"/>
</dbReference>
<evidence type="ECO:0000256" key="2">
    <source>
        <dbReference type="SAM" id="Phobius"/>
    </source>
</evidence>
<accession>A0AAE1XQH4</accession>